<gene>
    <name evidence="2" type="ORF">BKG73_18995</name>
</gene>
<reference evidence="2 3" key="1">
    <citation type="submission" date="2016-10" db="EMBL/GenBank/DDBJ databases">
        <title>Evaluation of Human, Animal and Environmental Mycobacterium chelonae Isolates by Core Genome Phylogenomic Analysis, Targeted Gene Comparison, and Anti-microbial Susceptibility Patterns: A Tale of Mistaken Identities.</title>
        <authorList>
            <person name="Fogelson S.B."/>
            <person name="Camus A.C."/>
            <person name="Lorenz W."/>
            <person name="Vasireddy R."/>
            <person name="Vasireddy S."/>
            <person name="Smith T."/>
            <person name="Brown-Elliott B.A."/>
            <person name="Wallace R.J.Jr."/>
            <person name="Hasan N.A."/>
            <person name="Reischl U."/>
            <person name="Sanchez S."/>
        </authorList>
    </citation>
    <scope>NUCLEOTIDE SEQUENCE [LARGE SCALE GENOMIC DNA]</scope>
    <source>
        <strain evidence="2 3">8528</strain>
    </source>
</reference>
<dbReference type="EMBL" id="MLIH01000033">
    <property type="protein sequence ID" value="OHU07338.1"/>
    <property type="molecule type" value="Genomic_DNA"/>
</dbReference>
<feature type="region of interest" description="Disordered" evidence="1">
    <location>
        <begin position="1"/>
        <end position="22"/>
    </location>
</feature>
<keyword evidence="3" id="KW-1185">Reference proteome</keyword>
<dbReference type="Proteomes" id="UP000179621">
    <property type="component" value="Unassembled WGS sequence"/>
</dbReference>
<evidence type="ECO:0000313" key="2">
    <source>
        <dbReference type="EMBL" id="OHU07338.1"/>
    </source>
</evidence>
<proteinExistence type="predicted"/>
<feature type="region of interest" description="Disordered" evidence="1">
    <location>
        <begin position="391"/>
        <end position="420"/>
    </location>
</feature>
<comment type="caution">
    <text evidence="2">The sequence shown here is derived from an EMBL/GenBank/DDBJ whole genome shotgun (WGS) entry which is preliminary data.</text>
</comment>
<accession>A0ABX3BWI1</accession>
<sequence length="420" mass="46069">MTKPLSVWRPDPGAPNGVAPDELLPRLSAEDATRVADYLDSGAIVARTTARAPDPWSGQPTPQVPLSQRTDGVWRWDDAVSYYVRRYGLNPSTEFLGYLHQRGFVPPTPSPERLSEVASELFGTSTSAHDRQVKVDGTQLLPRDSYCIHRGRVFVYSWYGRGHTQVRLSVRPGEQIPAGFEPGDTGSAASASAYLVLPVADIDAFFRVVTTCLYKGGSFSITEIHGTKLTIQLGGGRRIKSTLPRPAQPSLDEWHQFSNMEVWGPNEIAGHIDILEAAQITMAIVPYHMSGGRLVATNDPTGYGYAVPTADEIFYFPSPADSPFLPTKDAIATIGAYLATHDPAYPTTDFTPLRLRDGWRMNTTHSVNTIYNVADDGYIFAAPHNAPVDQVSSQLSADFRRRHPVIDPPPKSDTGTEIFD</sequence>
<name>A0ABX3BWI1_9MYCO</name>
<evidence type="ECO:0000256" key="1">
    <source>
        <dbReference type="SAM" id="MobiDB-lite"/>
    </source>
</evidence>
<organism evidence="2 3">
    <name type="scientific">Mycobacteroides saopaulense</name>
    <dbReference type="NCBI Taxonomy" id="1578165"/>
    <lineage>
        <taxon>Bacteria</taxon>
        <taxon>Bacillati</taxon>
        <taxon>Actinomycetota</taxon>
        <taxon>Actinomycetes</taxon>
        <taxon>Mycobacteriales</taxon>
        <taxon>Mycobacteriaceae</taxon>
        <taxon>Mycobacteroides</taxon>
    </lineage>
</organism>
<protein>
    <submittedName>
        <fullName evidence="2">Uncharacterized protein</fullName>
    </submittedName>
</protein>
<evidence type="ECO:0000313" key="3">
    <source>
        <dbReference type="Proteomes" id="UP000179621"/>
    </source>
</evidence>